<dbReference type="PANTHER" id="PTHR43133:SF25">
    <property type="entry name" value="RNA POLYMERASE SIGMA FACTOR RFAY-RELATED"/>
    <property type="match status" value="1"/>
</dbReference>
<dbReference type="Pfam" id="PF04542">
    <property type="entry name" value="Sigma70_r2"/>
    <property type="match status" value="1"/>
</dbReference>
<keyword evidence="8" id="KW-1185">Reference proteome</keyword>
<dbReference type="InterPro" id="IPR013325">
    <property type="entry name" value="RNA_pol_sigma_r2"/>
</dbReference>
<comment type="similarity">
    <text evidence="1">Belongs to the sigma-70 factor family. ECF subfamily.</text>
</comment>
<dbReference type="CDD" id="cd06171">
    <property type="entry name" value="Sigma70_r4"/>
    <property type="match status" value="1"/>
</dbReference>
<sequence>MQQSFKSLIPTLRRFAYSLTGSTADADDLVQTTMERILDKGIPAEIEITKWAFKVCRNVWIDEYRARKTRLAAVEKPELQQIHNVEDESQRESKEKLKQVHLAMDNLPSDQRSILSMVALQGMSYKDVSSILKIPVGTVMSRLSRARTTLLDKVNTQQLGDQI</sequence>
<feature type="domain" description="RNA polymerase sigma-70 region 2" evidence="5">
    <location>
        <begin position="6"/>
        <end position="68"/>
    </location>
</feature>
<keyword evidence="3" id="KW-0731">Sigma factor</keyword>
<dbReference type="InterPro" id="IPR007627">
    <property type="entry name" value="RNA_pol_sigma70_r2"/>
</dbReference>
<gene>
    <name evidence="7" type="ORF">L0668_14835</name>
</gene>
<organism evidence="7 8">
    <name type="scientific">Paraglaciecola algarum</name>
    <dbReference type="NCBI Taxonomy" id="3050085"/>
    <lineage>
        <taxon>Bacteria</taxon>
        <taxon>Pseudomonadati</taxon>
        <taxon>Pseudomonadota</taxon>
        <taxon>Gammaproteobacteria</taxon>
        <taxon>Alteromonadales</taxon>
        <taxon>Alteromonadaceae</taxon>
        <taxon>Paraglaciecola</taxon>
    </lineage>
</organism>
<comment type="caution">
    <text evidence="7">The sequence shown here is derived from an EMBL/GenBank/DDBJ whole genome shotgun (WGS) entry which is preliminary data.</text>
</comment>
<dbReference type="Gene3D" id="1.10.1740.10">
    <property type="match status" value="1"/>
</dbReference>
<dbReference type="Proteomes" id="UP001521137">
    <property type="component" value="Unassembled WGS sequence"/>
</dbReference>
<name>A0ABS9D8Y7_9ALTE</name>
<proteinExistence type="inferred from homology"/>
<dbReference type="InterPro" id="IPR036388">
    <property type="entry name" value="WH-like_DNA-bd_sf"/>
</dbReference>
<evidence type="ECO:0000259" key="5">
    <source>
        <dbReference type="Pfam" id="PF04542"/>
    </source>
</evidence>
<dbReference type="PANTHER" id="PTHR43133">
    <property type="entry name" value="RNA POLYMERASE ECF-TYPE SIGMA FACTO"/>
    <property type="match status" value="1"/>
</dbReference>
<dbReference type="InterPro" id="IPR014284">
    <property type="entry name" value="RNA_pol_sigma-70_dom"/>
</dbReference>
<evidence type="ECO:0000259" key="6">
    <source>
        <dbReference type="Pfam" id="PF08281"/>
    </source>
</evidence>
<dbReference type="SUPFAM" id="SSF88946">
    <property type="entry name" value="Sigma2 domain of RNA polymerase sigma factors"/>
    <property type="match status" value="1"/>
</dbReference>
<reference evidence="7 8" key="1">
    <citation type="submission" date="2022-01" db="EMBL/GenBank/DDBJ databases">
        <title>Paraglaciecola sp. G1-23.</title>
        <authorList>
            <person name="Jin M.S."/>
            <person name="Han D.M."/>
            <person name="Kim H.M."/>
            <person name="Jeon C.O."/>
        </authorList>
    </citation>
    <scope>NUCLEOTIDE SEQUENCE [LARGE SCALE GENOMIC DNA]</scope>
    <source>
        <strain evidence="7 8">G1-23</strain>
    </source>
</reference>
<evidence type="ECO:0000313" key="7">
    <source>
        <dbReference type="EMBL" id="MCF2949393.1"/>
    </source>
</evidence>
<evidence type="ECO:0000256" key="3">
    <source>
        <dbReference type="ARBA" id="ARBA00023082"/>
    </source>
</evidence>
<keyword evidence="4" id="KW-0804">Transcription</keyword>
<dbReference type="InterPro" id="IPR039425">
    <property type="entry name" value="RNA_pol_sigma-70-like"/>
</dbReference>
<accession>A0ABS9D8Y7</accession>
<dbReference type="EMBL" id="JAKGAS010000008">
    <property type="protein sequence ID" value="MCF2949393.1"/>
    <property type="molecule type" value="Genomic_DNA"/>
</dbReference>
<dbReference type="SUPFAM" id="SSF88659">
    <property type="entry name" value="Sigma3 and sigma4 domains of RNA polymerase sigma factors"/>
    <property type="match status" value="1"/>
</dbReference>
<dbReference type="NCBIfam" id="TIGR02937">
    <property type="entry name" value="sigma70-ECF"/>
    <property type="match status" value="1"/>
</dbReference>
<dbReference type="InterPro" id="IPR013249">
    <property type="entry name" value="RNA_pol_sigma70_r4_t2"/>
</dbReference>
<dbReference type="Pfam" id="PF08281">
    <property type="entry name" value="Sigma70_r4_2"/>
    <property type="match status" value="1"/>
</dbReference>
<evidence type="ECO:0000256" key="1">
    <source>
        <dbReference type="ARBA" id="ARBA00010641"/>
    </source>
</evidence>
<protein>
    <submittedName>
        <fullName evidence="7">RNA polymerase sigma factor</fullName>
    </submittedName>
</protein>
<keyword evidence="2" id="KW-0805">Transcription regulation</keyword>
<dbReference type="Gene3D" id="1.10.10.10">
    <property type="entry name" value="Winged helix-like DNA-binding domain superfamily/Winged helix DNA-binding domain"/>
    <property type="match status" value="1"/>
</dbReference>
<feature type="domain" description="RNA polymerase sigma factor 70 region 4 type 2" evidence="6">
    <location>
        <begin position="98"/>
        <end position="150"/>
    </location>
</feature>
<dbReference type="RefSeq" id="WP_235313494.1">
    <property type="nucleotide sequence ID" value="NZ_JAKGAS010000008.1"/>
</dbReference>
<evidence type="ECO:0000256" key="4">
    <source>
        <dbReference type="ARBA" id="ARBA00023163"/>
    </source>
</evidence>
<dbReference type="InterPro" id="IPR013324">
    <property type="entry name" value="RNA_pol_sigma_r3/r4-like"/>
</dbReference>
<evidence type="ECO:0000256" key="2">
    <source>
        <dbReference type="ARBA" id="ARBA00023015"/>
    </source>
</evidence>
<evidence type="ECO:0000313" key="8">
    <source>
        <dbReference type="Proteomes" id="UP001521137"/>
    </source>
</evidence>